<dbReference type="RefSeq" id="WP_079638701.1">
    <property type="nucleotide sequence ID" value="NZ_FUYP01000011.1"/>
</dbReference>
<gene>
    <name evidence="1" type="ORF">SAMN06295937_101196</name>
</gene>
<reference evidence="2" key="1">
    <citation type="submission" date="2017-02" db="EMBL/GenBank/DDBJ databases">
        <authorList>
            <person name="Varghese N."/>
            <person name="Submissions S."/>
        </authorList>
    </citation>
    <scope>NUCLEOTIDE SEQUENCE [LARGE SCALE GENOMIC DNA]</scope>
    <source>
        <strain evidence="2">R11H</strain>
    </source>
</reference>
<keyword evidence="2" id="KW-1185">Reference proteome</keyword>
<evidence type="ECO:0000313" key="1">
    <source>
        <dbReference type="EMBL" id="SKB62676.1"/>
    </source>
</evidence>
<dbReference type="EMBL" id="FUYP01000011">
    <property type="protein sequence ID" value="SKB62676.1"/>
    <property type="molecule type" value="Genomic_DNA"/>
</dbReference>
<accession>A0A1T5CTK6</accession>
<sequence>MTDKINWGPAIPTPNGRPSWLLDTETVVDLQTASGWRCSERGAGNPAYNWCWHVIKAIRLPEGHAYYLATDKGFTYWPGGESAPEDYDGGEILYRDGTVFDDAADRSWEHAPTRSRFYPEYDIIGYRPADQKYGDRIIVNGVAPDWLREDDIGLFENTPDDWLGENGKTLLWWVWGGKGDCPISIRLPKDHPYYTVQRYNQEHGTDFVYWPGGDNAPADWDGKEVIFRDRTLWKTPSPYAIWDHRGNCAGDIIGYRRAVAPETPTRRVKYTGIWSPDRRGKTGTVTGDPTALHGGVWDDGEIWIGYLETNLTDLEEEDPDTVEIKRMTESEARAFYVRNGSPFQSAETNLVLVLKELGLIKPEPTVEVRA</sequence>
<organism evidence="1 2">
    <name type="scientific">Sphingopyxis flava</name>
    <dbReference type="NCBI Taxonomy" id="1507287"/>
    <lineage>
        <taxon>Bacteria</taxon>
        <taxon>Pseudomonadati</taxon>
        <taxon>Pseudomonadota</taxon>
        <taxon>Alphaproteobacteria</taxon>
        <taxon>Sphingomonadales</taxon>
        <taxon>Sphingomonadaceae</taxon>
        <taxon>Sphingopyxis</taxon>
    </lineage>
</organism>
<proteinExistence type="predicted"/>
<dbReference type="AlphaFoldDB" id="A0A1T5CTK6"/>
<name>A0A1T5CTK6_9SPHN</name>
<dbReference type="OrthoDB" id="9999453at2"/>
<evidence type="ECO:0000313" key="2">
    <source>
        <dbReference type="Proteomes" id="UP000190044"/>
    </source>
</evidence>
<protein>
    <submittedName>
        <fullName evidence="1">Uncharacterized protein</fullName>
    </submittedName>
</protein>
<dbReference type="Proteomes" id="UP000190044">
    <property type="component" value="Unassembled WGS sequence"/>
</dbReference>